<name>A0A2R5GX28_9STRA</name>
<feature type="transmembrane region" description="Helical" evidence="2">
    <location>
        <begin position="98"/>
        <end position="115"/>
    </location>
</feature>
<dbReference type="OrthoDB" id="6380093at2759"/>
<dbReference type="EMBL" id="BEYU01000334">
    <property type="protein sequence ID" value="GBG35135.1"/>
    <property type="molecule type" value="Genomic_DNA"/>
</dbReference>
<sequence length="320" mass="35534">MKVLAMYAKETTLGHYSKGGVTLHGALVVFFDYDPVSQTVVRKYVHLNSIVLRENQQGTDEVLATNEAIFYELSQHLHLKHIKKVSIRSDNAGCYRNLLILLGVGLLNGVCGITVKRMIKFPVQRGKSLLDAHFGRVMDAFFSDVQLDFESPTNAAMTVETFEYSGHASSKVRIDLSQKTCLQLERSVSTPSSPTEAADSVDSVERQDVVAYAVRRMVELMGQSGDLLMRATTSTEIDFRDDAHNDEDTIEQACETISVDNATPIASNDSQAMVSLRDGRSDTPEYVLAEHHILPAKSQGWARRPHHGSTYGSDYMGPYR</sequence>
<evidence type="ECO:0000313" key="3">
    <source>
        <dbReference type="EMBL" id="GBG35135.1"/>
    </source>
</evidence>
<evidence type="ECO:0000256" key="1">
    <source>
        <dbReference type="SAM" id="MobiDB-lite"/>
    </source>
</evidence>
<dbReference type="Proteomes" id="UP000241890">
    <property type="component" value="Unassembled WGS sequence"/>
</dbReference>
<reference evidence="3 4" key="1">
    <citation type="submission" date="2017-12" db="EMBL/GenBank/DDBJ databases">
        <title>Sequencing, de novo assembly and annotation of complete genome of a new Thraustochytrid species, strain FCC1311.</title>
        <authorList>
            <person name="Sedici K."/>
            <person name="Godart F."/>
            <person name="Aiese Cigliano R."/>
            <person name="Sanseverino W."/>
            <person name="Barakat M."/>
            <person name="Ortet P."/>
            <person name="Marechal E."/>
            <person name="Cagnac O."/>
            <person name="Amato A."/>
        </authorList>
    </citation>
    <scope>NUCLEOTIDE SEQUENCE [LARGE SCALE GENOMIC DNA]</scope>
</reference>
<keyword evidence="2" id="KW-0812">Transmembrane</keyword>
<protein>
    <submittedName>
        <fullName evidence="3">Uncharacterized protein</fullName>
    </submittedName>
</protein>
<keyword evidence="2" id="KW-0472">Membrane</keyword>
<dbReference type="InParanoid" id="A0A2R5GX28"/>
<evidence type="ECO:0000313" key="4">
    <source>
        <dbReference type="Proteomes" id="UP000241890"/>
    </source>
</evidence>
<keyword evidence="2" id="KW-1133">Transmembrane helix</keyword>
<accession>A0A2R5GX28</accession>
<keyword evidence="4" id="KW-1185">Reference proteome</keyword>
<comment type="caution">
    <text evidence="3">The sequence shown here is derived from an EMBL/GenBank/DDBJ whole genome shotgun (WGS) entry which is preliminary data.</text>
</comment>
<gene>
    <name evidence="3" type="ORF">FCC1311_113582</name>
</gene>
<organism evidence="3 4">
    <name type="scientific">Hondaea fermentalgiana</name>
    <dbReference type="NCBI Taxonomy" id="2315210"/>
    <lineage>
        <taxon>Eukaryota</taxon>
        <taxon>Sar</taxon>
        <taxon>Stramenopiles</taxon>
        <taxon>Bigyra</taxon>
        <taxon>Labyrinthulomycetes</taxon>
        <taxon>Thraustochytrida</taxon>
        <taxon>Thraustochytriidae</taxon>
        <taxon>Hondaea</taxon>
    </lineage>
</organism>
<feature type="non-terminal residue" evidence="3">
    <location>
        <position position="320"/>
    </location>
</feature>
<evidence type="ECO:0000256" key="2">
    <source>
        <dbReference type="SAM" id="Phobius"/>
    </source>
</evidence>
<proteinExistence type="predicted"/>
<dbReference type="AlphaFoldDB" id="A0A2R5GX28"/>
<feature type="region of interest" description="Disordered" evidence="1">
    <location>
        <begin position="299"/>
        <end position="320"/>
    </location>
</feature>